<dbReference type="RefSeq" id="WP_247955576.1">
    <property type="nucleotide sequence ID" value="NZ_CP078077.1"/>
</dbReference>
<dbReference type="Gene3D" id="3.40.50.2300">
    <property type="match status" value="2"/>
</dbReference>
<dbReference type="Pfam" id="PF00356">
    <property type="entry name" value="LacI"/>
    <property type="match status" value="1"/>
</dbReference>
<dbReference type="EMBL" id="CP078077">
    <property type="protein sequence ID" value="UPL14726.1"/>
    <property type="molecule type" value="Genomic_DNA"/>
</dbReference>
<dbReference type="InterPro" id="IPR010982">
    <property type="entry name" value="Lambda_DNA-bd_dom_sf"/>
</dbReference>
<sequence length="334" mass="35798">MTVAASIRDVADRAGVSVGTVSNVLNHVDRVKEDSVRRVHEAIAELGYVRNDAARQLRAGHSLMVGLVVLDVRNPFFTELARGAEREAARHGLSVVLANSDEDVAQEARHIDLFEQQRVRGILLSPYQEAGPRLRRMRDRGIPAVLVDRRGADDSFSSVSVDDETGGYLAARHLLDTGRRRILFAGGPLDMRQVEDRLGGARRAIAEVRGAVLDTLPSAASTVDAGRLAGDQVATLAASERPDAIFCANDLVALGVLQGLLTNGIRVPQDVALIGFDDIDFAAAAAVPLSSVRQPSNLMGETAMRLLLESADDPGRAPEHIVFQPELVARASTA</sequence>
<dbReference type="Pfam" id="PF13377">
    <property type="entry name" value="Peripla_BP_3"/>
    <property type="match status" value="1"/>
</dbReference>
<dbReference type="CDD" id="cd06293">
    <property type="entry name" value="PBP1_LacI-like"/>
    <property type="match status" value="1"/>
</dbReference>
<dbReference type="Proteomes" id="UP000831963">
    <property type="component" value="Chromosome"/>
</dbReference>
<keyword evidence="3" id="KW-0804">Transcription</keyword>
<dbReference type="PROSITE" id="PS50932">
    <property type="entry name" value="HTH_LACI_2"/>
    <property type="match status" value="1"/>
</dbReference>
<evidence type="ECO:0000256" key="3">
    <source>
        <dbReference type="ARBA" id="ARBA00023163"/>
    </source>
</evidence>
<keyword evidence="2" id="KW-0238">DNA-binding</keyword>
<evidence type="ECO:0000313" key="6">
    <source>
        <dbReference type="Proteomes" id="UP000831963"/>
    </source>
</evidence>
<proteinExistence type="predicted"/>
<dbReference type="SUPFAM" id="SSF53822">
    <property type="entry name" value="Periplasmic binding protein-like I"/>
    <property type="match status" value="1"/>
</dbReference>
<evidence type="ECO:0000313" key="5">
    <source>
        <dbReference type="EMBL" id="UPL14726.1"/>
    </source>
</evidence>
<dbReference type="Gene3D" id="1.10.260.40">
    <property type="entry name" value="lambda repressor-like DNA-binding domains"/>
    <property type="match status" value="1"/>
</dbReference>
<name>A0ABY4ISC0_9MICO</name>
<organism evidence="5 6">
    <name type="scientific">Microbacterium galbinum</name>
    <dbReference type="NCBI Taxonomy" id="2851646"/>
    <lineage>
        <taxon>Bacteria</taxon>
        <taxon>Bacillati</taxon>
        <taxon>Actinomycetota</taxon>
        <taxon>Actinomycetes</taxon>
        <taxon>Micrococcales</taxon>
        <taxon>Microbacteriaceae</taxon>
        <taxon>Microbacterium</taxon>
    </lineage>
</organism>
<dbReference type="SUPFAM" id="SSF47413">
    <property type="entry name" value="lambda repressor-like DNA-binding domains"/>
    <property type="match status" value="1"/>
</dbReference>
<evidence type="ECO:0000256" key="1">
    <source>
        <dbReference type="ARBA" id="ARBA00023015"/>
    </source>
</evidence>
<evidence type="ECO:0000256" key="2">
    <source>
        <dbReference type="ARBA" id="ARBA00023125"/>
    </source>
</evidence>
<dbReference type="InterPro" id="IPR046335">
    <property type="entry name" value="LacI/GalR-like_sensor"/>
</dbReference>
<protein>
    <submittedName>
        <fullName evidence="5">LacI family transcriptional regulator</fullName>
    </submittedName>
</protein>
<accession>A0ABY4ISC0</accession>
<dbReference type="InterPro" id="IPR000843">
    <property type="entry name" value="HTH_LacI"/>
</dbReference>
<reference evidence="5 6" key="1">
    <citation type="submission" date="2021-06" db="EMBL/GenBank/DDBJ databases">
        <title>Genome-based taxonomic framework of Microbacterium strains isolated from marine environment, the description of four new species and reclassification of four preexisting species.</title>
        <authorList>
            <person name="Lee S.D."/>
            <person name="Kim S.-M."/>
            <person name="Byeon Y.-S."/>
            <person name="Yang H.L."/>
            <person name="Kim I.S."/>
        </authorList>
    </citation>
    <scope>NUCLEOTIDE SEQUENCE [LARGE SCALE GENOMIC DNA]</scope>
    <source>
        <strain evidence="5 6">SSW1-36</strain>
    </source>
</reference>
<evidence type="ECO:0000259" key="4">
    <source>
        <dbReference type="PROSITE" id="PS50932"/>
    </source>
</evidence>
<dbReference type="InterPro" id="IPR028082">
    <property type="entry name" value="Peripla_BP_I"/>
</dbReference>
<keyword evidence="1" id="KW-0805">Transcription regulation</keyword>
<dbReference type="PANTHER" id="PTHR30146:SF109">
    <property type="entry name" value="HTH-TYPE TRANSCRIPTIONAL REGULATOR GALS"/>
    <property type="match status" value="1"/>
</dbReference>
<dbReference type="SMART" id="SM00354">
    <property type="entry name" value="HTH_LACI"/>
    <property type="match status" value="1"/>
</dbReference>
<dbReference type="PROSITE" id="PS00356">
    <property type="entry name" value="HTH_LACI_1"/>
    <property type="match status" value="1"/>
</dbReference>
<dbReference type="PANTHER" id="PTHR30146">
    <property type="entry name" value="LACI-RELATED TRANSCRIPTIONAL REPRESSOR"/>
    <property type="match status" value="1"/>
</dbReference>
<gene>
    <name evidence="5" type="ORF">KV396_09645</name>
</gene>
<feature type="domain" description="HTH lacI-type" evidence="4">
    <location>
        <begin position="5"/>
        <end position="59"/>
    </location>
</feature>
<dbReference type="CDD" id="cd01392">
    <property type="entry name" value="HTH_LacI"/>
    <property type="match status" value="1"/>
</dbReference>
<keyword evidence="6" id="KW-1185">Reference proteome</keyword>